<feature type="domain" description="Helicase C-terminal" evidence="8">
    <location>
        <begin position="683"/>
        <end position="855"/>
    </location>
</feature>
<dbReference type="PROSITE" id="PS51192">
    <property type="entry name" value="HELICASE_ATP_BIND_1"/>
    <property type="match status" value="1"/>
</dbReference>
<evidence type="ECO:0000256" key="4">
    <source>
        <dbReference type="ARBA" id="ARBA00022840"/>
    </source>
</evidence>
<evidence type="ECO:0000256" key="2">
    <source>
        <dbReference type="ARBA" id="ARBA00022801"/>
    </source>
</evidence>
<dbReference type="PROSITE" id="PS51194">
    <property type="entry name" value="HELICASE_CTER"/>
    <property type="match status" value="1"/>
</dbReference>
<feature type="compositionally biased region" description="Basic and acidic residues" evidence="5">
    <location>
        <begin position="1308"/>
        <end position="1319"/>
    </location>
</feature>
<feature type="compositionally biased region" description="Basic and acidic residues" evidence="5">
    <location>
        <begin position="890"/>
        <end position="907"/>
    </location>
</feature>
<dbReference type="SMART" id="SM00487">
    <property type="entry name" value="DEXDc"/>
    <property type="match status" value="1"/>
</dbReference>
<dbReference type="SMART" id="SM00490">
    <property type="entry name" value="HELICc"/>
    <property type="match status" value="1"/>
</dbReference>
<dbReference type="PANTHER" id="PTHR47963">
    <property type="entry name" value="DEAD-BOX ATP-DEPENDENT RNA HELICASE 47, MITOCHONDRIAL"/>
    <property type="match status" value="1"/>
</dbReference>
<accession>A0A0G4GI97</accession>
<dbReference type="CDD" id="cd00268">
    <property type="entry name" value="DEADc"/>
    <property type="match status" value="1"/>
</dbReference>
<dbReference type="InterPro" id="IPR014001">
    <property type="entry name" value="Helicase_ATP-bd"/>
</dbReference>
<dbReference type="PANTHER" id="PTHR47963:SF10">
    <property type="entry name" value="ATP-DEPENDENT RNA HELICASE DDX6_DHH1"/>
    <property type="match status" value="1"/>
</dbReference>
<sequence length="1385" mass="156158">MVVNVATMNLSLPFVLFCWRIVGGFQEHGGLSAYPVFSRCQRGRQSTAVGRLNAVASDRSLPMETAEERNIFLSDRTFRDQFGDVLPDHLLTRLESLEFHRPTLIQQQSLRTLLKGRDVVMEAEAGSGKSLAYLLPILQAFEVSQMTDSEEERQRRAQKRELQSIVVVPSRELGLQVVHVARELSGGTLNPAAAGLLQQQQQQKSGGGDGGRLVSPPPETETASPFEVMGLLDGDTAKPKGLEAFRKELSWMRFHPPSLVVATPHVLLKALEQKKLRASSLRVLVIDEVDALLAGGPLRYPTLTLMNKWLNANFDWQGFFERKDQILKNQGRAGLTPGDKDVSKLPKRPRQTILTSATIPNRNRFLKSCFSEKWTLTEPLYISPERRGDRVYSEGATRRDREEKAAVGEMGWSSLRVLSESPAFLRGEGEGGGEGAARLRHSLKSPLLEHFMEGSGVGRRGETRDGEEEDFDEREELLEDEGAVEGGEREEPVLGGSFRVAKSNPLSQESLGSRVESLQWGGRETDGDVGKKQRDTVEAELVRSGGLKRGPTSMTNALSSRLDVHVFVCDGEKVKPQAATELIVREALHGRLRTAMLFVDGRKRPAHQVEELRDYLSDAVNKELWSLLNEGARAKLRGLFEQAAETEAQAVEADPSLNERERKRRAKRLRKACRKGLREEERERRQRAIRGKSEKHSGALWQTDGRMTLPMSLCRAAALHEDLESKLKARALAAFRTELPIYARLHLYPEDLKAGSIKQNLPSEGVVLSLPVKILVSTDLACRGMDFPDTTHALQMDLPPAAETFAHRIGRAGRMGRQGWGYSIVGKKEEFAAKRLANGAGIVLDPLPESLKRAHGCQFAKESFGDEEEEEEEGEGSVDSLASLKRKIGRRGESVHKREDEEEEKRGAGLRGWTGDTGSKVLFDETDEEGEEEEDGGVEWGEGEELREVPEWEGGEEFEAERESGLGQVREEYEEDEEEVGDWGEVDEETGRGIELQVEQWSEGEEEKFEGDEGDGQDWQWADLNEDEVTENGDSRDDEWSWEWEERDEDSTFMDRIKSRADWGRARRLAARWSSAVSFENFSREEPSSLALRKRAQEAESEGVQEAGLPEYSEVRPRNSPLFSQLKGRRQHRNRKGRMAERVMEETAERRENEVAEQGQQMGEVEGRGHMKEPEQGGQMEEVQGEGQVEETGETREPEKAEKREREEETAERKQTVRDMMETASALEALSPVREEDRQHVHNQNEGFIRHSTSVEKKPDAFPLSINLPGEFRSFFDEFSRSLGVWASQFKPFSGQEEEEKSQNPPVKMREHESAHNQDSEEINAQIIQDRPSFIPQYPVSSEQLSEGFIEGTHANWRPSPPLEAALRRISGRRRKNRQPTTKKM</sequence>
<dbReference type="GO" id="GO:0003724">
    <property type="term" value="F:RNA helicase activity"/>
    <property type="evidence" value="ECO:0007669"/>
    <property type="project" value="TreeGrafter"/>
</dbReference>
<evidence type="ECO:0000256" key="1">
    <source>
        <dbReference type="ARBA" id="ARBA00022741"/>
    </source>
</evidence>
<feature type="chain" id="PRO_5005190521" evidence="6">
    <location>
        <begin position="25"/>
        <end position="1385"/>
    </location>
</feature>
<dbReference type="GO" id="GO:0016787">
    <property type="term" value="F:hydrolase activity"/>
    <property type="evidence" value="ECO:0007669"/>
    <property type="project" value="UniProtKB-KW"/>
</dbReference>
<feature type="compositionally biased region" description="Low complexity" evidence="5">
    <location>
        <begin position="1176"/>
        <end position="1187"/>
    </location>
</feature>
<feature type="compositionally biased region" description="Acidic residues" evidence="5">
    <location>
        <begin position="865"/>
        <end position="876"/>
    </location>
</feature>
<evidence type="ECO:0000256" key="5">
    <source>
        <dbReference type="SAM" id="MobiDB-lite"/>
    </source>
</evidence>
<dbReference type="SUPFAM" id="SSF52540">
    <property type="entry name" value="P-loop containing nucleoside triphosphate hydrolases"/>
    <property type="match status" value="2"/>
</dbReference>
<feature type="compositionally biased region" description="Basic residues" evidence="5">
    <location>
        <begin position="1127"/>
        <end position="1137"/>
    </location>
</feature>
<dbReference type="GO" id="GO:0005524">
    <property type="term" value="F:ATP binding"/>
    <property type="evidence" value="ECO:0007669"/>
    <property type="project" value="UniProtKB-KW"/>
</dbReference>
<evidence type="ECO:0000259" key="7">
    <source>
        <dbReference type="PROSITE" id="PS51192"/>
    </source>
</evidence>
<feature type="compositionally biased region" description="Acidic residues" evidence="5">
    <location>
        <begin position="951"/>
        <end position="960"/>
    </location>
</feature>
<feature type="region of interest" description="Disordered" evidence="5">
    <location>
        <begin position="510"/>
        <end position="534"/>
    </location>
</feature>
<feature type="region of interest" description="Disordered" evidence="5">
    <location>
        <begin position="676"/>
        <end position="697"/>
    </location>
</feature>
<keyword evidence="3" id="KW-0347">Helicase</keyword>
<feature type="region of interest" description="Disordered" evidence="5">
    <location>
        <begin position="1083"/>
        <end position="1254"/>
    </location>
</feature>
<evidence type="ECO:0000256" key="3">
    <source>
        <dbReference type="ARBA" id="ARBA00022806"/>
    </source>
</evidence>
<dbReference type="Gene3D" id="3.40.50.300">
    <property type="entry name" value="P-loop containing nucleotide triphosphate hydrolases"/>
    <property type="match status" value="2"/>
</dbReference>
<proteinExistence type="predicted"/>
<feature type="region of interest" description="Disordered" evidence="5">
    <location>
        <begin position="450"/>
        <end position="496"/>
    </location>
</feature>
<feature type="compositionally biased region" description="Acidic residues" evidence="5">
    <location>
        <begin position="924"/>
        <end position="943"/>
    </location>
</feature>
<dbReference type="InterPro" id="IPR001650">
    <property type="entry name" value="Helicase_C-like"/>
</dbReference>
<dbReference type="Pfam" id="PF00271">
    <property type="entry name" value="Helicase_C"/>
    <property type="match status" value="1"/>
</dbReference>
<dbReference type="Pfam" id="PF00270">
    <property type="entry name" value="DEAD"/>
    <property type="match status" value="1"/>
</dbReference>
<feature type="region of interest" description="Disordered" evidence="5">
    <location>
        <begin position="198"/>
        <end position="224"/>
    </location>
</feature>
<feature type="compositionally biased region" description="Basic and acidic residues" evidence="5">
    <location>
        <begin position="523"/>
        <end position="534"/>
    </location>
</feature>
<evidence type="ECO:0000259" key="8">
    <source>
        <dbReference type="PROSITE" id="PS51194"/>
    </source>
</evidence>
<keyword evidence="2" id="KW-0378">Hydrolase</keyword>
<feature type="compositionally biased region" description="Basic and acidic residues" evidence="5">
    <location>
        <begin position="1193"/>
        <end position="1221"/>
    </location>
</feature>
<keyword evidence="1" id="KW-0547">Nucleotide-binding</keyword>
<feature type="signal peptide" evidence="6">
    <location>
        <begin position="1"/>
        <end position="24"/>
    </location>
</feature>
<dbReference type="InterPro" id="IPR027417">
    <property type="entry name" value="P-loop_NTPase"/>
</dbReference>
<dbReference type="InterPro" id="IPR050547">
    <property type="entry name" value="DEAD_box_RNA_helicases"/>
</dbReference>
<feature type="compositionally biased region" description="Acidic residues" evidence="5">
    <location>
        <begin position="972"/>
        <end position="988"/>
    </location>
</feature>
<reference evidence="9" key="1">
    <citation type="submission" date="2014-11" db="EMBL/GenBank/DDBJ databases">
        <authorList>
            <person name="Otto D Thomas"/>
            <person name="Naeem Raeece"/>
        </authorList>
    </citation>
    <scope>NUCLEOTIDE SEQUENCE</scope>
</reference>
<evidence type="ECO:0000313" key="9">
    <source>
        <dbReference type="EMBL" id="CEM29504.1"/>
    </source>
</evidence>
<feature type="compositionally biased region" description="Basic and acidic residues" evidence="5">
    <location>
        <begin position="1138"/>
        <end position="1154"/>
    </location>
</feature>
<dbReference type="InterPro" id="IPR044742">
    <property type="entry name" value="DEAD/DEAH_RhlB"/>
</dbReference>
<gene>
    <name evidence="9" type="ORF">Cvel_22006</name>
</gene>
<dbReference type="VEuPathDB" id="CryptoDB:Cvel_22006"/>
<keyword evidence="6" id="KW-0732">Signal</keyword>
<feature type="domain" description="Helicase ATP-binding" evidence="7">
    <location>
        <begin position="110"/>
        <end position="377"/>
    </location>
</feature>
<dbReference type="GO" id="GO:0003723">
    <property type="term" value="F:RNA binding"/>
    <property type="evidence" value="ECO:0007669"/>
    <property type="project" value="TreeGrafter"/>
</dbReference>
<evidence type="ECO:0000256" key="6">
    <source>
        <dbReference type="SAM" id="SignalP"/>
    </source>
</evidence>
<keyword evidence="4" id="KW-0067">ATP-binding</keyword>
<dbReference type="InterPro" id="IPR011545">
    <property type="entry name" value="DEAD/DEAH_box_helicase_dom"/>
</dbReference>
<name>A0A0G4GI97_9ALVE</name>
<feature type="compositionally biased region" description="Acidic residues" evidence="5">
    <location>
        <begin position="465"/>
        <end position="483"/>
    </location>
</feature>
<organism evidence="9">
    <name type="scientific">Chromera velia CCMP2878</name>
    <dbReference type="NCBI Taxonomy" id="1169474"/>
    <lineage>
        <taxon>Eukaryota</taxon>
        <taxon>Sar</taxon>
        <taxon>Alveolata</taxon>
        <taxon>Colpodellida</taxon>
        <taxon>Chromeraceae</taxon>
        <taxon>Chromera</taxon>
    </lineage>
</organism>
<feature type="compositionally biased region" description="Basic and acidic residues" evidence="5">
    <location>
        <begin position="1165"/>
        <end position="1175"/>
    </location>
</feature>
<dbReference type="EMBL" id="CDMZ01001239">
    <property type="protein sequence ID" value="CEM29504.1"/>
    <property type="molecule type" value="Genomic_DNA"/>
</dbReference>
<protein>
    <submittedName>
        <fullName evidence="9">Uncharacterized protein</fullName>
    </submittedName>
</protein>
<feature type="region of interest" description="Disordered" evidence="5">
    <location>
        <begin position="863"/>
        <end position="992"/>
    </location>
</feature>
<feature type="region of interest" description="Disordered" evidence="5">
    <location>
        <begin position="1292"/>
        <end position="1325"/>
    </location>
</feature>